<name>X1PA77_9ZZZZ</name>
<accession>X1PA77</accession>
<gene>
    <name evidence="1" type="ORF">S06H3_45809</name>
</gene>
<comment type="caution">
    <text evidence="1">The sequence shown here is derived from an EMBL/GenBank/DDBJ whole genome shotgun (WGS) entry which is preliminary data.</text>
</comment>
<reference evidence="1" key="1">
    <citation type="journal article" date="2014" name="Front. Microbiol.">
        <title>High frequency of phylogenetically diverse reductive dehalogenase-homologous genes in deep subseafloor sedimentary metagenomes.</title>
        <authorList>
            <person name="Kawai M."/>
            <person name="Futagami T."/>
            <person name="Toyoda A."/>
            <person name="Takaki Y."/>
            <person name="Nishi S."/>
            <person name="Hori S."/>
            <person name="Arai W."/>
            <person name="Tsubouchi T."/>
            <person name="Morono Y."/>
            <person name="Uchiyama I."/>
            <person name="Ito T."/>
            <person name="Fujiyama A."/>
            <person name="Inagaki F."/>
            <person name="Takami H."/>
        </authorList>
    </citation>
    <scope>NUCLEOTIDE SEQUENCE</scope>
    <source>
        <strain evidence="1">Expedition CK06-06</strain>
    </source>
</reference>
<dbReference type="AlphaFoldDB" id="X1PA77"/>
<dbReference type="EMBL" id="BARV01028642">
    <property type="protein sequence ID" value="GAI35920.1"/>
    <property type="molecule type" value="Genomic_DNA"/>
</dbReference>
<sequence>MIRHDEMGTVANNKLTYIHTAVSKLIQFCKKHCWINDYSIADNTGHLWVKNA</sequence>
<organism evidence="1">
    <name type="scientific">marine sediment metagenome</name>
    <dbReference type="NCBI Taxonomy" id="412755"/>
    <lineage>
        <taxon>unclassified sequences</taxon>
        <taxon>metagenomes</taxon>
        <taxon>ecological metagenomes</taxon>
    </lineage>
</organism>
<evidence type="ECO:0000313" key="1">
    <source>
        <dbReference type="EMBL" id="GAI35920.1"/>
    </source>
</evidence>
<proteinExistence type="predicted"/>
<protein>
    <submittedName>
        <fullName evidence="1">Uncharacterized protein</fullName>
    </submittedName>
</protein>